<dbReference type="RefSeq" id="WP_011031706.1">
    <property type="nucleotide sequence ID" value="NZ_CP009124.1"/>
</dbReference>
<feature type="domain" description="HTH gntR-type" evidence="4">
    <location>
        <begin position="8"/>
        <end position="75"/>
    </location>
</feature>
<keyword evidence="1" id="KW-0805">Transcription regulation</keyword>
<protein>
    <submittedName>
        <fullName evidence="5">Transcriptional regulator</fullName>
    </submittedName>
</protein>
<dbReference type="Pfam" id="PF00392">
    <property type="entry name" value="GntR"/>
    <property type="match status" value="1"/>
</dbReference>
<dbReference type="PRINTS" id="PR00035">
    <property type="entry name" value="HTHGNTR"/>
</dbReference>
<organism evidence="5 6">
    <name type="scientific">Streptomyces lividans TK24</name>
    <dbReference type="NCBI Taxonomy" id="457428"/>
    <lineage>
        <taxon>Bacteria</taxon>
        <taxon>Bacillati</taxon>
        <taxon>Actinomycetota</taxon>
        <taxon>Actinomycetes</taxon>
        <taxon>Kitasatosporales</taxon>
        <taxon>Streptomycetaceae</taxon>
        <taxon>Streptomyces</taxon>
    </lineage>
</organism>
<evidence type="ECO:0000256" key="1">
    <source>
        <dbReference type="ARBA" id="ARBA00023015"/>
    </source>
</evidence>
<dbReference type="EMBL" id="CP009124">
    <property type="protein sequence ID" value="AIJ11392.1"/>
    <property type="molecule type" value="Genomic_DNA"/>
</dbReference>
<evidence type="ECO:0000256" key="2">
    <source>
        <dbReference type="ARBA" id="ARBA00023125"/>
    </source>
</evidence>
<evidence type="ECO:0000259" key="4">
    <source>
        <dbReference type="PROSITE" id="PS50949"/>
    </source>
</evidence>
<dbReference type="InterPro" id="IPR000524">
    <property type="entry name" value="Tscrpt_reg_HTH_GntR"/>
</dbReference>
<name>A0ABM5QUH4_STRLI</name>
<keyword evidence="6" id="KW-1185">Reference proteome</keyword>
<evidence type="ECO:0000313" key="5">
    <source>
        <dbReference type="EMBL" id="AIJ11392.1"/>
    </source>
</evidence>
<proteinExistence type="predicted"/>
<accession>A0ABM5QUH4</accession>
<dbReference type="Gene3D" id="1.10.10.10">
    <property type="entry name" value="Winged helix-like DNA-binding domain superfamily/Winged helix DNA-binding domain"/>
    <property type="match status" value="1"/>
</dbReference>
<dbReference type="PROSITE" id="PS50949">
    <property type="entry name" value="HTH_GNTR"/>
    <property type="match status" value="1"/>
</dbReference>
<evidence type="ECO:0000313" key="6">
    <source>
        <dbReference type="Proteomes" id="UP000028682"/>
    </source>
</evidence>
<dbReference type="InterPro" id="IPR008920">
    <property type="entry name" value="TF_FadR/GntR_C"/>
</dbReference>
<dbReference type="SMART" id="SM00345">
    <property type="entry name" value="HTH_GNTR"/>
    <property type="match status" value="1"/>
</dbReference>
<dbReference type="SMART" id="SM00895">
    <property type="entry name" value="FCD"/>
    <property type="match status" value="1"/>
</dbReference>
<gene>
    <name evidence="5" type="ORF">SLIV_01820</name>
</gene>
<dbReference type="InterPro" id="IPR011711">
    <property type="entry name" value="GntR_C"/>
</dbReference>
<dbReference type="GeneID" id="91388888"/>
<dbReference type="Proteomes" id="UP000028682">
    <property type="component" value="Chromosome"/>
</dbReference>
<dbReference type="PANTHER" id="PTHR43537:SF45">
    <property type="entry name" value="GNTR FAMILY REGULATORY PROTEIN"/>
    <property type="match status" value="1"/>
</dbReference>
<keyword evidence="3" id="KW-0804">Transcription</keyword>
<dbReference type="SUPFAM" id="SSF46785">
    <property type="entry name" value="Winged helix' DNA-binding domain"/>
    <property type="match status" value="1"/>
</dbReference>
<dbReference type="PANTHER" id="PTHR43537">
    <property type="entry name" value="TRANSCRIPTIONAL REGULATOR, GNTR FAMILY"/>
    <property type="match status" value="1"/>
</dbReference>
<dbReference type="SUPFAM" id="SSF48008">
    <property type="entry name" value="GntR ligand-binding domain-like"/>
    <property type="match status" value="1"/>
</dbReference>
<dbReference type="InterPro" id="IPR036390">
    <property type="entry name" value="WH_DNA-bd_sf"/>
</dbReference>
<dbReference type="Gene3D" id="1.20.120.530">
    <property type="entry name" value="GntR ligand-binding domain-like"/>
    <property type="match status" value="1"/>
</dbReference>
<dbReference type="CDD" id="cd07377">
    <property type="entry name" value="WHTH_GntR"/>
    <property type="match status" value="1"/>
</dbReference>
<keyword evidence="2" id="KW-0238">DNA-binding</keyword>
<dbReference type="Pfam" id="PF07729">
    <property type="entry name" value="FCD"/>
    <property type="match status" value="1"/>
</dbReference>
<sequence length="216" mass="24091">MAASVGFTPESERVTRRLRDEIIDGVRVPGSRLVERELAESLGVSRLPVREALKTLVSEGLVTPRPRSWAVVREFTTSDIADLDEVRSGLETLGFRLAAQRHTREGLERLRATVDAELDAARADDAVRARRAAADFHETVVSLAANELLNELERVLRSRLRWLLGQHDDLMAVALEHDALYRAIAARDVDRVQELVLHHLSTSRSAALGHLAQERS</sequence>
<reference evidence="6" key="1">
    <citation type="submission" date="2014-08" db="EMBL/GenBank/DDBJ databases">
        <title>Complete genome sequence of Streptomyces lividans TK24.</title>
        <authorList>
            <consortium name="StrepSynth"/>
            <person name="Ruckert C."/>
            <person name="Fridjonson O.H."/>
            <person name="Lambert C."/>
            <person name="van Wezel G.P."/>
            <person name="Bernaerts K."/>
            <person name="Anne J."/>
            <person name="Economou A."/>
            <person name="Kalinowski J."/>
        </authorList>
    </citation>
    <scope>NUCLEOTIDE SEQUENCE [LARGE SCALE GENOMIC DNA]</scope>
    <source>
        <strain evidence="6">TK24</strain>
    </source>
</reference>
<evidence type="ECO:0000256" key="3">
    <source>
        <dbReference type="ARBA" id="ARBA00023163"/>
    </source>
</evidence>
<dbReference type="InterPro" id="IPR036388">
    <property type="entry name" value="WH-like_DNA-bd_sf"/>
</dbReference>